<evidence type="ECO:0000313" key="3">
    <source>
        <dbReference type="Proteomes" id="UP000602510"/>
    </source>
</evidence>
<reference evidence="2" key="1">
    <citation type="submission" date="2020-04" db="EMBL/GenBank/DDBJ databases">
        <title>Hybrid Assembly of Korean Phytophthora infestans isolates.</title>
        <authorList>
            <person name="Prokchorchik M."/>
            <person name="Lee Y."/>
            <person name="Seo J."/>
            <person name="Cho J.-H."/>
            <person name="Park Y.-E."/>
            <person name="Jang D.-C."/>
            <person name="Im J.-S."/>
            <person name="Choi J.-G."/>
            <person name="Park H.-J."/>
            <person name="Lee G.-B."/>
            <person name="Lee Y.-G."/>
            <person name="Hong S.-Y."/>
            <person name="Cho K."/>
            <person name="Sohn K.H."/>
        </authorList>
    </citation>
    <scope>NUCLEOTIDE SEQUENCE</scope>
    <source>
        <strain evidence="2">KR_1_A1</strain>
    </source>
</reference>
<proteinExistence type="predicted"/>
<comment type="caution">
    <text evidence="2">The sequence shown here is derived from an EMBL/GenBank/DDBJ whole genome shotgun (WGS) entry which is preliminary data.</text>
</comment>
<keyword evidence="3" id="KW-1185">Reference proteome</keyword>
<organism evidence="2 3">
    <name type="scientific">Phytophthora infestans</name>
    <name type="common">Potato late blight agent</name>
    <name type="synonym">Botrytis infestans</name>
    <dbReference type="NCBI Taxonomy" id="4787"/>
    <lineage>
        <taxon>Eukaryota</taxon>
        <taxon>Sar</taxon>
        <taxon>Stramenopiles</taxon>
        <taxon>Oomycota</taxon>
        <taxon>Peronosporomycetes</taxon>
        <taxon>Peronosporales</taxon>
        <taxon>Peronosporaceae</taxon>
        <taxon>Phytophthora</taxon>
    </lineage>
</organism>
<accession>A0A833WM56</accession>
<feature type="transmembrane region" description="Helical" evidence="1">
    <location>
        <begin position="20"/>
        <end position="41"/>
    </location>
</feature>
<protein>
    <submittedName>
        <fullName evidence="2">Uncharacterized protein</fullName>
    </submittedName>
</protein>
<keyword evidence="1" id="KW-1133">Transmembrane helix</keyword>
<keyword evidence="1" id="KW-0812">Transmembrane</keyword>
<dbReference type="AlphaFoldDB" id="A0A833WM56"/>
<keyword evidence="1" id="KW-0472">Membrane</keyword>
<sequence length="137" mass="14999">MGRIERYTVRLVACVSKPKFAINVFLGFVAMMTMTGVKFIFAPTTEEGIEIELLVPDGLVITEEEFKALKAKSVDEVKLLLVVGTHVNDLLVTSTDDSRVSQLFADTTVLELKDLGNQSNALGMRVPYGDLSGNQFA</sequence>
<evidence type="ECO:0000256" key="1">
    <source>
        <dbReference type="SAM" id="Phobius"/>
    </source>
</evidence>
<dbReference type="EMBL" id="WSZM01000039">
    <property type="protein sequence ID" value="KAF4045798.1"/>
    <property type="molecule type" value="Genomic_DNA"/>
</dbReference>
<evidence type="ECO:0000313" key="2">
    <source>
        <dbReference type="EMBL" id="KAF4045798.1"/>
    </source>
</evidence>
<name>A0A833WM56_PHYIN</name>
<dbReference type="Proteomes" id="UP000602510">
    <property type="component" value="Unassembled WGS sequence"/>
</dbReference>
<gene>
    <name evidence="2" type="ORF">GN244_ATG01771</name>
</gene>